<feature type="transmembrane region" description="Helical" evidence="2">
    <location>
        <begin position="43"/>
        <end position="59"/>
    </location>
</feature>
<accession>A0A516EZP2</accession>
<sequence length="332" mass="39270">MLNFMKFTFLIDNLLSYSKTLLISLLVLLLFSNAITIRRDKSILFSIIVISSLILTLTQELPLTILIVFICIVLELLPFFPLIKRYLLYINNLYYKFKCLLTLFNYLYKDLSNYLCIFYLLTLVYVILVNSFWTTAIFVMLTSSFWVLIYLLFLDTYLCKYNFKLHKTLTLIFLLIFILSLFILLSLISISLIKFVYNIVFIKNNQKTHNSKIYNNNYNSNNNSNNKNNKNDKGDGIGNKSDTDNKKKKPLTRSEISARYRNSENGKKKIAKYEKTEERIADNRARSLKYDRSEKGKANRKEYLMKKKLLKEDNKFSSELTKLLQETYRYVN</sequence>
<feature type="transmembrane region" description="Helical" evidence="2">
    <location>
        <begin position="171"/>
        <end position="197"/>
    </location>
</feature>
<dbReference type="AlphaFoldDB" id="A0A516EZP2"/>
<feature type="compositionally biased region" description="Low complexity" evidence="1">
    <location>
        <begin position="213"/>
        <end position="228"/>
    </location>
</feature>
<feature type="transmembrane region" description="Helical" evidence="2">
    <location>
        <begin position="111"/>
        <end position="129"/>
    </location>
</feature>
<dbReference type="GeneID" id="41039491"/>
<feature type="compositionally biased region" description="Basic and acidic residues" evidence="1">
    <location>
        <begin position="229"/>
        <end position="245"/>
    </location>
</feature>
<protein>
    <submittedName>
        <fullName evidence="3">Uncharacterized protein</fullName>
    </submittedName>
</protein>
<proteinExistence type="predicted"/>
<keyword evidence="2" id="KW-0472">Membrane</keyword>
<feature type="transmembrane region" description="Helical" evidence="2">
    <location>
        <begin position="135"/>
        <end position="159"/>
    </location>
</feature>
<dbReference type="RefSeq" id="YP_009681554.1">
    <property type="nucleotide sequence ID" value="NC_044132.1"/>
</dbReference>
<evidence type="ECO:0000313" key="3">
    <source>
        <dbReference type="EMBL" id="QDO71975.1"/>
    </source>
</evidence>
<feature type="transmembrane region" description="Helical" evidence="2">
    <location>
        <begin position="14"/>
        <end position="31"/>
    </location>
</feature>
<feature type="region of interest" description="Disordered" evidence="1">
    <location>
        <begin position="213"/>
        <end position="256"/>
    </location>
</feature>
<evidence type="ECO:0000256" key="2">
    <source>
        <dbReference type="SAM" id="Phobius"/>
    </source>
</evidence>
<keyword evidence="3" id="KW-0496">Mitochondrion</keyword>
<evidence type="ECO:0000256" key="1">
    <source>
        <dbReference type="SAM" id="MobiDB-lite"/>
    </source>
</evidence>
<feature type="transmembrane region" description="Helical" evidence="2">
    <location>
        <begin position="65"/>
        <end position="90"/>
    </location>
</feature>
<reference evidence="3" key="1">
    <citation type="submission" date="2019-04" db="EMBL/GenBank/DDBJ databases">
        <authorList>
            <person name="Arcila Galvis J.E."/>
            <person name="Arias T."/>
            <person name="Arango Isaza R.E."/>
        </authorList>
    </citation>
    <scope>NUCLEOTIDE SEQUENCE</scope>
    <source>
        <strain evidence="3">081012</strain>
    </source>
</reference>
<geneLocation type="mitochondrion" evidence="3"/>
<keyword evidence="2" id="KW-0812">Transmembrane</keyword>
<keyword evidence="2" id="KW-1133">Transmembrane helix</keyword>
<dbReference type="EMBL" id="MK754071">
    <property type="protein sequence ID" value="QDO71975.1"/>
    <property type="molecule type" value="Genomic_DNA"/>
</dbReference>
<name>A0A516EZP2_9PEZI</name>
<organism evidence="3">
    <name type="scientific">Pseudocercospora fijiensis</name>
    <dbReference type="NCBI Taxonomy" id="1873960"/>
    <lineage>
        <taxon>Eukaryota</taxon>
        <taxon>Fungi</taxon>
        <taxon>Dikarya</taxon>
        <taxon>Ascomycota</taxon>
        <taxon>Pezizomycotina</taxon>
        <taxon>Dothideomycetes</taxon>
        <taxon>Dothideomycetidae</taxon>
        <taxon>Mycosphaerellales</taxon>
        <taxon>Mycosphaerellaceae</taxon>
        <taxon>Pseudocercospora</taxon>
    </lineage>
</organism>